<gene>
    <name evidence="8" type="ORF">MNBD_UNCLBAC01-618</name>
</gene>
<evidence type="ECO:0000259" key="7">
    <source>
        <dbReference type="Pfam" id="PF00697"/>
    </source>
</evidence>
<evidence type="ECO:0000256" key="1">
    <source>
        <dbReference type="ARBA" id="ARBA00004664"/>
    </source>
</evidence>
<dbReference type="PANTHER" id="PTHR42894:SF1">
    <property type="entry name" value="N-(5'-PHOSPHORIBOSYL)ANTHRANILATE ISOMERASE"/>
    <property type="match status" value="1"/>
</dbReference>
<feature type="domain" description="N-(5'phosphoribosyl) anthranilate isomerase (PRAI)" evidence="7">
    <location>
        <begin position="5"/>
        <end position="202"/>
    </location>
</feature>
<reference evidence="8" key="1">
    <citation type="submission" date="2018-06" db="EMBL/GenBank/DDBJ databases">
        <authorList>
            <person name="Zhirakovskaya E."/>
        </authorList>
    </citation>
    <scope>NUCLEOTIDE SEQUENCE</scope>
</reference>
<dbReference type="EC" id="5.3.1.24" evidence="2"/>
<keyword evidence="5" id="KW-0057">Aromatic amino acid biosynthesis</keyword>
<dbReference type="InterPro" id="IPR013785">
    <property type="entry name" value="Aldolase_TIM"/>
</dbReference>
<dbReference type="HAMAP" id="MF_00135">
    <property type="entry name" value="PRAI"/>
    <property type="match status" value="1"/>
</dbReference>
<proteinExistence type="inferred from homology"/>
<dbReference type="GO" id="GO:0004640">
    <property type="term" value="F:phosphoribosylanthranilate isomerase activity"/>
    <property type="evidence" value="ECO:0007669"/>
    <property type="project" value="UniProtKB-EC"/>
</dbReference>
<keyword evidence="6 8" id="KW-0413">Isomerase</keyword>
<dbReference type="Gene3D" id="3.20.20.70">
    <property type="entry name" value="Aldolase class I"/>
    <property type="match status" value="1"/>
</dbReference>
<organism evidence="8">
    <name type="scientific">hydrothermal vent metagenome</name>
    <dbReference type="NCBI Taxonomy" id="652676"/>
    <lineage>
        <taxon>unclassified sequences</taxon>
        <taxon>metagenomes</taxon>
        <taxon>ecological metagenomes</taxon>
    </lineage>
</organism>
<dbReference type="Pfam" id="PF00697">
    <property type="entry name" value="PRAI"/>
    <property type="match status" value="1"/>
</dbReference>
<dbReference type="InterPro" id="IPR044643">
    <property type="entry name" value="TrpF_fam"/>
</dbReference>
<dbReference type="SUPFAM" id="SSF51366">
    <property type="entry name" value="Ribulose-phoshate binding barrel"/>
    <property type="match status" value="1"/>
</dbReference>
<dbReference type="AlphaFoldDB" id="A0A3B1CXF2"/>
<dbReference type="NCBIfam" id="NF002298">
    <property type="entry name" value="PRK01222.1-4"/>
    <property type="match status" value="1"/>
</dbReference>
<dbReference type="CDD" id="cd00405">
    <property type="entry name" value="PRAI"/>
    <property type="match status" value="1"/>
</dbReference>
<keyword evidence="4" id="KW-0822">Tryptophan biosynthesis</keyword>
<accession>A0A3B1CXF2</accession>
<sequence length="210" mass="23844">MIKIKVCGITNTEDALKAVYYGAYALGFIFHKKSPRYISPSKARKIIEALPPFVVPVGVFVDLKEKAVRDICNFARIRTVQFHGEETPVYCKRFKDYKIIKAFRIGEYFHVDLLKKYKVDSFLFDAYQEGAEGGTGKTFNWDVLKGQKFDKPFIISGGLGADNIQKAISTFSTPIPYAFDLSSSLEKSPGIKNPRLIRAFFEVLKFEEGR</sequence>
<evidence type="ECO:0000256" key="5">
    <source>
        <dbReference type="ARBA" id="ARBA00023141"/>
    </source>
</evidence>
<dbReference type="GO" id="GO:0000162">
    <property type="term" value="P:L-tryptophan biosynthetic process"/>
    <property type="evidence" value="ECO:0007669"/>
    <property type="project" value="UniProtKB-UniPathway"/>
</dbReference>
<evidence type="ECO:0000256" key="2">
    <source>
        <dbReference type="ARBA" id="ARBA00012572"/>
    </source>
</evidence>
<protein>
    <recommendedName>
        <fullName evidence="2">phosphoribosylanthranilate isomerase</fullName>
        <ecNumber evidence="2">5.3.1.24</ecNumber>
    </recommendedName>
</protein>
<dbReference type="InterPro" id="IPR011060">
    <property type="entry name" value="RibuloseP-bd_barrel"/>
</dbReference>
<dbReference type="UniPathway" id="UPA00035">
    <property type="reaction ID" value="UER00042"/>
</dbReference>
<comment type="pathway">
    <text evidence="1">Amino-acid biosynthesis; L-tryptophan biosynthesis; L-tryptophan from chorismate: step 3/5.</text>
</comment>
<evidence type="ECO:0000256" key="4">
    <source>
        <dbReference type="ARBA" id="ARBA00022822"/>
    </source>
</evidence>
<evidence type="ECO:0000256" key="6">
    <source>
        <dbReference type="ARBA" id="ARBA00023235"/>
    </source>
</evidence>
<dbReference type="EMBL" id="UOGJ01000045">
    <property type="protein sequence ID" value="VAX35336.1"/>
    <property type="molecule type" value="Genomic_DNA"/>
</dbReference>
<name>A0A3B1CXF2_9ZZZZ</name>
<keyword evidence="3" id="KW-0028">Amino-acid biosynthesis</keyword>
<dbReference type="PANTHER" id="PTHR42894">
    <property type="entry name" value="N-(5'-PHOSPHORIBOSYL)ANTHRANILATE ISOMERASE"/>
    <property type="match status" value="1"/>
</dbReference>
<evidence type="ECO:0000313" key="8">
    <source>
        <dbReference type="EMBL" id="VAX35336.1"/>
    </source>
</evidence>
<dbReference type="InterPro" id="IPR001240">
    <property type="entry name" value="PRAI_dom"/>
</dbReference>
<evidence type="ECO:0000256" key="3">
    <source>
        <dbReference type="ARBA" id="ARBA00022605"/>
    </source>
</evidence>